<accession>A0A1Z5JA70</accession>
<dbReference type="EMBL" id="BDSP01000026">
    <property type="protein sequence ID" value="GAX10859.1"/>
    <property type="molecule type" value="Genomic_DNA"/>
</dbReference>
<name>A0A1Z5JA70_FISSO</name>
<reference evidence="1 2" key="1">
    <citation type="journal article" date="2015" name="Plant Cell">
        <title>Oil accumulation by the oleaginous diatom Fistulifera solaris as revealed by the genome and transcriptome.</title>
        <authorList>
            <person name="Tanaka T."/>
            <person name="Maeda Y."/>
            <person name="Veluchamy A."/>
            <person name="Tanaka M."/>
            <person name="Abida H."/>
            <person name="Marechal E."/>
            <person name="Bowler C."/>
            <person name="Muto M."/>
            <person name="Sunaga Y."/>
            <person name="Tanaka M."/>
            <person name="Yoshino T."/>
            <person name="Taniguchi T."/>
            <person name="Fukuda Y."/>
            <person name="Nemoto M."/>
            <person name="Matsumoto M."/>
            <person name="Wong P.S."/>
            <person name="Aburatani S."/>
            <person name="Fujibuchi W."/>
        </authorList>
    </citation>
    <scope>NUCLEOTIDE SEQUENCE [LARGE SCALE GENOMIC DNA]</scope>
    <source>
        <strain evidence="1 2">JPCC DA0580</strain>
    </source>
</reference>
<dbReference type="InParanoid" id="A0A1Z5JA70"/>
<dbReference type="Proteomes" id="UP000198406">
    <property type="component" value="Unassembled WGS sequence"/>
</dbReference>
<sequence>MIRRDFFIQAFVASTLSQSASSIEEQNVQRIKPYAPLEQLIPAVRVKQRIDRALAIAVAEDSAKADRLQELLFPPPGALLGTTMADTTTSSKPSQLYFDSYQRTREQAPLLAQPGAWFVQKGELRAWKNLQNIEQQQETRDETRAAFNAYTNALSYNAESYLWTASPELKKQLIRQDRLPDVKAVVTADLDLRYLYRNQILTAWDDARAEWRYQTTQTQPDWKELVDILKQAQTACHRWFDFIDEKDIEEAIKVVDNEWYR</sequence>
<comment type="caution">
    <text evidence="1">The sequence shown here is derived from an EMBL/GenBank/DDBJ whole genome shotgun (WGS) entry which is preliminary data.</text>
</comment>
<evidence type="ECO:0000313" key="1">
    <source>
        <dbReference type="EMBL" id="GAX10859.1"/>
    </source>
</evidence>
<gene>
    <name evidence="1" type="ORF">FisN_31Hh067</name>
</gene>
<keyword evidence="2" id="KW-1185">Reference proteome</keyword>
<dbReference type="AlphaFoldDB" id="A0A1Z5JA70"/>
<protein>
    <submittedName>
        <fullName evidence="1">Uncharacterized protein</fullName>
    </submittedName>
</protein>
<evidence type="ECO:0000313" key="2">
    <source>
        <dbReference type="Proteomes" id="UP000198406"/>
    </source>
</evidence>
<proteinExistence type="predicted"/>
<organism evidence="1 2">
    <name type="scientific">Fistulifera solaris</name>
    <name type="common">Oleaginous diatom</name>
    <dbReference type="NCBI Taxonomy" id="1519565"/>
    <lineage>
        <taxon>Eukaryota</taxon>
        <taxon>Sar</taxon>
        <taxon>Stramenopiles</taxon>
        <taxon>Ochrophyta</taxon>
        <taxon>Bacillariophyta</taxon>
        <taxon>Bacillariophyceae</taxon>
        <taxon>Bacillariophycidae</taxon>
        <taxon>Naviculales</taxon>
        <taxon>Naviculaceae</taxon>
        <taxon>Fistulifera</taxon>
    </lineage>
</organism>
<dbReference type="OrthoDB" id="43961at2759"/>